<organism evidence="2 3">
    <name type="scientific">uncultured phage MedDCM-OCT-S08-C41</name>
    <dbReference type="NCBI Taxonomy" id="743578"/>
    <lineage>
        <taxon>Viruses</taxon>
        <taxon>Duplodnaviria</taxon>
        <taxon>Heunggongvirae</taxon>
        <taxon>Uroviricota</taxon>
        <taxon>Caudoviricetes</taxon>
        <taxon>Autographivirales</taxon>
        <taxon>Powvirus</taxon>
        <taxon>Powvirus S08C41</taxon>
    </lineage>
</organism>
<dbReference type="EMBL" id="GU943073">
    <property type="protein sequence ID" value="ADD95477.1"/>
    <property type="molecule type" value="Genomic_DNA"/>
</dbReference>
<feature type="non-terminal residue" evidence="2">
    <location>
        <position position="691"/>
    </location>
</feature>
<feature type="coiled-coil region" evidence="1">
    <location>
        <begin position="322"/>
        <end position="354"/>
    </location>
</feature>
<accession>D6PIC6</accession>
<evidence type="ECO:0000313" key="2">
    <source>
        <dbReference type="EMBL" id="ADD95477.1"/>
    </source>
</evidence>
<dbReference type="GeneID" id="54998911"/>
<name>D6PIC6_9CAUD</name>
<evidence type="ECO:0000256" key="1">
    <source>
        <dbReference type="SAM" id="Coils"/>
    </source>
</evidence>
<dbReference type="RefSeq" id="YP_009807983.1">
    <property type="nucleotide sequence ID" value="NC_048034.1"/>
</dbReference>
<dbReference type="Proteomes" id="UP000515342">
    <property type="component" value="Segment"/>
</dbReference>
<evidence type="ECO:0000313" key="3">
    <source>
        <dbReference type="Proteomes" id="UP000515342"/>
    </source>
</evidence>
<keyword evidence="3" id="KW-1185">Reference proteome</keyword>
<keyword evidence="1" id="KW-0175">Coiled coil</keyword>
<proteinExistence type="predicted"/>
<sequence length="691" mass="77346">MAEFQSFAQEEGFAPAEVPSITPYINENLEALRQSEKQNVQDQFIIDKERASELGKSFDALAQMGEQTAKYVKERRDEYRKKQVKKFEIEAHQKFLLDPEGFVSGGFKSDLQEMQNLHSQTENMGAQAYLETGNHEVGRKVRQLSGWEEATKAKIQLAMAAKYYESWLPKQLQDADITDQATRGAAISQARSAFVEQFGLLGFSDDMLGEVLYPAQLKVHAKFMKEGSELDAQNDNFERTTEATSLFETDFNFGALQNTFATSIDEKGKVLGNARGFDQAIAHLKKMFQAGTISAEQLEAIKNQPMPGMNGRTYGEMKPTAFENLDQELSSEERQNAQEIREQQQAEAQVLADDYFNKVSQDGLVPTKADIEAIQEQMRKHGGVEDQRLNNLLKNTASAKTAREANALFENMAAIGTLTVDDVLAIPSQEVHQKWLKVAQAIEKQQKGDITAQHKALQELVETTPNLSATVDGKRGFESVMIVHKLQGEFDRRLAELIANDDGQSPPGTLVQQALAETREMFIAGRKNDESPFYFSSDTRDPSRPPGFVNYRDTLAAQTSPEKNAQARARLAHVTQGFKTEGIVFLNKPGTILTREEFLQMDKDMLEKDFKMPGIIRKAAELTGLTPSEVLKRAREALDLPPMTMPPSLELIDNTLSPEAKGLINNFQTAQRTQRGLSQLRQFEPSMVKVV</sequence>
<dbReference type="KEGG" id="vg:54998911"/>
<reference evidence="2 3" key="1">
    <citation type="journal article" date="2010" name="ISME J.">
        <title>Metagenome of the Mediterranean deep chlorophyll maximum studied by direct and fosmid library 454 pyrosequencing.</title>
        <authorList>
            <person name="Ghai R."/>
            <person name="Martin-Cuadrado A.B."/>
            <person name="Molto A.G."/>
            <person name="Heredia I.G."/>
            <person name="Cabrera R."/>
            <person name="Martin J."/>
            <person name="Verdu M."/>
            <person name="Deschamps P."/>
            <person name="Moreira D."/>
            <person name="Lopez-Garcia P."/>
            <person name="Mira A."/>
            <person name="Rodriguez-Valera F."/>
        </authorList>
    </citation>
    <scope>NUCLEOTIDE SEQUENCE [LARGE SCALE GENOMIC DNA]</scope>
</reference>
<protein>
    <submittedName>
        <fullName evidence="2">Uncharacterized protein</fullName>
    </submittedName>
</protein>